<feature type="transmembrane region" description="Helical" evidence="1">
    <location>
        <begin position="55"/>
        <end position="72"/>
    </location>
</feature>
<organism evidence="2 3">
    <name type="scientific">Comamonas terrigena</name>
    <dbReference type="NCBI Taxonomy" id="32013"/>
    <lineage>
        <taxon>Bacteria</taxon>
        <taxon>Pseudomonadati</taxon>
        <taxon>Pseudomonadota</taxon>
        <taxon>Betaproteobacteria</taxon>
        <taxon>Burkholderiales</taxon>
        <taxon>Comamonadaceae</taxon>
        <taxon>Comamonas</taxon>
    </lineage>
</organism>
<dbReference type="PANTHER" id="PTHR41795:SF1">
    <property type="entry name" value="EXOPOLYSACCHARIDE SYNTHESIS PROTEIN"/>
    <property type="match status" value="1"/>
</dbReference>
<dbReference type="EMBL" id="PDEA01000001">
    <property type="protein sequence ID" value="PEH87618.1"/>
    <property type="molecule type" value="Genomic_DNA"/>
</dbReference>
<dbReference type="RefSeq" id="WP_066538160.1">
    <property type="nucleotide sequence ID" value="NZ_PDEA01000001.1"/>
</dbReference>
<dbReference type="Pfam" id="PF06055">
    <property type="entry name" value="ExoD"/>
    <property type="match status" value="1"/>
</dbReference>
<dbReference type="InterPro" id="IPR010331">
    <property type="entry name" value="ExoD"/>
</dbReference>
<dbReference type="PIRSF" id="PIRSF033239">
    <property type="entry name" value="ExoD"/>
    <property type="match status" value="1"/>
</dbReference>
<keyword evidence="1" id="KW-0812">Transmembrane</keyword>
<evidence type="ECO:0000313" key="2">
    <source>
        <dbReference type="EMBL" id="PEH87618.1"/>
    </source>
</evidence>
<reference evidence="3" key="1">
    <citation type="submission" date="2017-09" db="EMBL/GenBank/DDBJ databases">
        <title>FDA dAtabase for Regulatory Grade micrObial Sequences (FDA-ARGOS): Supporting development and validation of Infectious Disease Dx tests.</title>
        <authorList>
            <person name="Minogue T."/>
            <person name="Wolcott M."/>
            <person name="Wasieloski L."/>
            <person name="Aguilar W."/>
            <person name="Moore D."/>
            <person name="Tallon L."/>
            <person name="Sadzewicz L."/>
            <person name="Ott S."/>
            <person name="Zhao X."/>
            <person name="Nagaraj S."/>
            <person name="Vavikolanu K."/>
            <person name="Aluvathingal J."/>
            <person name="Nadendla S."/>
            <person name="Sichtig H."/>
        </authorList>
    </citation>
    <scope>NUCLEOTIDE SEQUENCE [LARGE SCALE GENOMIC DNA]</scope>
    <source>
        <strain evidence="3">FDAARGOS_394</strain>
    </source>
</reference>
<evidence type="ECO:0000313" key="3">
    <source>
        <dbReference type="Proteomes" id="UP000220246"/>
    </source>
</evidence>
<keyword evidence="1" id="KW-0472">Membrane</keyword>
<dbReference type="GeneID" id="80803602"/>
<evidence type="ECO:0000256" key="1">
    <source>
        <dbReference type="SAM" id="Phobius"/>
    </source>
</evidence>
<proteinExistence type="predicted"/>
<feature type="transmembrane region" description="Helical" evidence="1">
    <location>
        <begin position="111"/>
        <end position="135"/>
    </location>
</feature>
<feature type="transmembrane region" description="Helical" evidence="1">
    <location>
        <begin position="167"/>
        <end position="189"/>
    </location>
</feature>
<dbReference type="Proteomes" id="UP000220246">
    <property type="component" value="Unassembled WGS sequence"/>
</dbReference>
<keyword evidence="1" id="KW-1133">Transmembrane helix</keyword>
<comment type="caution">
    <text evidence="2">The sequence shown here is derived from an EMBL/GenBank/DDBJ whole genome shotgun (WGS) entry which is preliminary data.</text>
</comment>
<protein>
    <submittedName>
        <fullName evidence="2">Protein exod</fullName>
    </submittedName>
</protein>
<sequence>MLSHLLTTLIDDIDGDTVTLRALLEASGRQGMLLICALSSLPFLIPVSIPGVSTVFGAAIVLLACALFLNRLPWLPQRILDKPLDAARLKPVLHKGVAVVRRIDRWVQPRWPALTGWTMLRVNSAMLAFGGLLLMAPLGPIPFSNTAPAVGILLLTVGLVQRDGLFVLLGYLGLVLSVAYFSVLGYLAWTGGSMLWG</sequence>
<accession>A0A2A7UQR0</accession>
<dbReference type="OrthoDB" id="21339at2"/>
<keyword evidence="3" id="KW-1185">Reference proteome</keyword>
<gene>
    <name evidence="2" type="ORF">CRM82_02465</name>
</gene>
<name>A0A2A7UQR0_COMTR</name>
<dbReference type="PANTHER" id="PTHR41795">
    <property type="entry name" value="EXOPOLYSACCHARIDE SYNTHESIS PROTEIN"/>
    <property type="match status" value="1"/>
</dbReference>
<dbReference type="AlphaFoldDB" id="A0A2A7UQR0"/>
<feature type="transmembrane region" description="Helical" evidence="1">
    <location>
        <begin position="141"/>
        <end position="160"/>
    </location>
</feature>